<organism evidence="2 3">
    <name type="scientific">Clostridium aestuarii</name>
    <dbReference type="NCBI Taxonomy" id="338193"/>
    <lineage>
        <taxon>Bacteria</taxon>
        <taxon>Bacillati</taxon>
        <taxon>Bacillota</taxon>
        <taxon>Clostridia</taxon>
        <taxon>Eubacteriales</taxon>
        <taxon>Clostridiaceae</taxon>
        <taxon>Clostridium</taxon>
    </lineage>
</organism>
<feature type="compositionally biased region" description="Low complexity" evidence="1">
    <location>
        <begin position="74"/>
        <end position="83"/>
    </location>
</feature>
<comment type="caution">
    <text evidence="2">The sequence shown here is derived from an EMBL/GenBank/DDBJ whole genome shotgun (WGS) entry which is preliminary data.</text>
</comment>
<dbReference type="Pfam" id="PF19952">
    <property type="entry name" value="DUF6414"/>
    <property type="match status" value="1"/>
</dbReference>
<dbReference type="InterPro" id="IPR045633">
    <property type="entry name" value="DUF6414"/>
</dbReference>
<dbReference type="Proteomes" id="UP001078443">
    <property type="component" value="Unassembled WGS sequence"/>
</dbReference>
<evidence type="ECO:0000256" key="1">
    <source>
        <dbReference type="SAM" id="MobiDB-lite"/>
    </source>
</evidence>
<evidence type="ECO:0000313" key="3">
    <source>
        <dbReference type="Proteomes" id="UP001078443"/>
    </source>
</evidence>
<name>A0ABT4CVF5_9CLOT</name>
<accession>A0ABT4CVF5</accession>
<reference evidence="2" key="1">
    <citation type="submission" date="2022-12" db="EMBL/GenBank/DDBJ databases">
        <authorList>
            <person name="Wang J."/>
        </authorList>
    </citation>
    <scope>NUCLEOTIDE SEQUENCE</scope>
    <source>
        <strain evidence="2">HY-45-18</strain>
    </source>
</reference>
<feature type="compositionally biased region" description="Basic and acidic residues" evidence="1">
    <location>
        <begin position="47"/>
        <end position="73"/>
    </location>
</feature>
<keyword evidence="3" id="KW-1185">Reference proteome</keyword>
<protein>
    <submittedName>
        <fullName evidence="2">Uncharacterized protein</fullName>
    </submittedName>
</protein>
<proteinExistence type="predicted"/>
<gene>
    <name evidence="2" type="ORF">OW763_01200</name>
</gene>
<sequence length="308" mass="35713">MNNLIYMPIYLNEKLLLSIYPIVIDGYIESKSIKSTKDKSNSLKISKDCKHQHSNDHKVSNNNKDHNKTKDLSETTTDDSSGTLDDKHANKNELTIKKIYTKFYLFHDLRNTMINTNMLRHITELDIINNNIQSGEYVEFDSKITSESTCNGIINLINIIHEYDSKELDKLLKNTETQNSLTNYTIIERQLENFKKLLEMNDSDNIVMQFNKCKAVLNIDKKCFYSRNIYDNSNFSCKVLCKVLRCINNNDSICLLDKTGMQDYYKDYIKSLDPYLDILKENNIVIPENIITEITGPAIQVIPMGIYV</sequence>
<feature type="region of interest" description="Disordered" evidence="1">
    <location>
        <begin position="47"/>
        <end position="87"/>
    </location>
</feature>
<dbReference type="EMBL" id="JAPQER010000001">
    <property type="protein sequence ID" value="MCY6482972.1"/>
    <property type="molecule type" value="Genomic_DNA"/>
</dbReference>
<dbReference type="RefSeq" id="WP_268039239.1">
    <property type="nucleotide sequence ID" value="NZ_JAPQER010000001.1"/>
</dbReference>
<evidence type="ECO:0000313" key="2">
    <source>
        <dbReference type="EMBL" id="MCY6482972.1"/>
    </source>
</evidence>